<keyword evidence="3 9" id="KW-0963">Cytoplasm</keyword>
<evidence type="ECO:0000256" key="8">
    <source>
        <dbReference type="ARBA" id="ARBA00023125"/>
    </source>
</evidence>
<evidence type="ECO:0000256" key="3">
    <source>
        <dbReference type="ARBA" id="ARBA00022490"/>
    </source>
</evidence>
<dbReference type="InterPro" id="IPR022637">
    <property type="entry name" value="DNA_polIII_beta_cen"/>
</dbReference>
<keyword evidence="14" id="KW-1185">Reference proteome</keyword>
<dbReference type="PIRSF" id="PIRSF000804">
    <property type="entry name" value="DNA_pol_III_b"/>
    <property type="match status" value="1"/>
</dbReference>
<dbReference type="Pfam" id="PF02768">
    <property type="entry name" value="DNA_pol3_beta_3"/>
    <property type="match status" value="1"/>
</dbReference>
<keyword evidence="8" id="KW-0238">DNA-binding</keyword>
<evidence type="ECO:0000313" key="13">
    <source>
        <dbReference type="EMBL" id="GAA1597041.1"/>
    </source>
</evidence>
<protein>
    <recommendedName>
        <fullName evidence="9">Beta sliding clamp</fullName>
    </recommendedName>
</protein>
<evidence type="ECO:0000256" key="7">
    <source>
        <dbReference type="ARBA" id="ARBA00022932"/>
    </source>
</evidence>
<dbReference type="InterPro" id="IPR001001">
    <property type="entry name" value="DNA_polIII_beta"/>
</dbReference>
<dbReference type="Pfam" id="PF00712">
    <property type="entry name" value="DNA_pol3_beta"/>
    <property type="match status" value="1"/>
</dbReference>
<evidence type="ECO:0000256" key="9">
    <source>
        <dbReference type="PIRNR" id="PIRNR000804"/>
    </source>
</evidence>
<evidence type="ECO:0000256" key="6">
    <source>
        <dbReference type="ARBA" id="ARBA00022705"/>
    </source>
</evidence>
<gene>
    <name evidence="13" type="primary">dnaN_2</name>
    <name evidence="13" type="ORF">GCM10009789_58800</name>
</gene>
<comment type="caution">
    <text evidence="13">The sequence shown here is derived from an EMBL/GenBank/DDBJ whole genome shotgun (WGS) entry which is preliminary data.</text>
</comment>
<sequence>MERDLLAESVSWVARSMPGRPSVPVLAGLLVEAADGQVTLSGFDYETSHRVTVPAQVGDGGKCLLPGRLVSDISKSLPSQAVDLSVDGARAQLVCGTSRFVLQTIPTDDFPVLPVQPAASGTVRSTVFAEAVAQVVTAAGKDDTMPVFTGVRMEIEGSTISLLATDRYRLAIRELEWEPNSPDISATALIPARVLAETAKSMTGTSIALSLADGEGDGIVGFEGEVSGGLRQTTTRLLDGQFPKVRSLMPDPAAIATRVRVETSLLVQAVKRVALVAERNAPVRLTLAEGSLTLDAGNGEEAQASESIEAQLTGEPVTVGFNPTYLLDGLSAIGTPVAQLAFTQATRPAELTGATDLEAEPRGNFRYVLMPVRLNS</sequence>
<feature type="domain" description="DNA polymerase III beta sliding clamp N-terminal" evidence="10">
    <location>
        <begin position="2"/>
        <end position="114"/>
    </location>
</feature>
<evidence type="ECO:0000313" key="14">
    <source>
        <dbReference type="Proteomes" id="UP001500393"/>
    </source>
</evidence>
<reference evidence="14" key="1">
    <citation type="journal article" date="2019" name="Int. J. Syst. Evol. Microbiol.">
        <title>The Global Catalogue of Microorganisms (GCM) 10K type strain sequencing project: providing services to taxonomists for standard genome sequencing and annotation.</title>
        <authorList>
            <consortium name="The Broad Institute Genomics Platform"/>
            <consortium name="The Broad Institute Genome Sequencing Center for Infectious Disease"/>
            <person name="Wu L."/>
            <person name="Ma J."/>
        </authorList>
    </citation>
    <scope>NUCLEOTIDE SEQUENCE [LARGE SCALE GENOMIC DNA]</scope>
    <source>
        <strain evidence="14">JCM 14969</strain>
    </source>
</reference>
<dbReference type="Proteomes" id="UP001500393">
    <property type="component" value="Unassembled WGS sequence"/>
</dbReference>
<comment type="function">
    <text evidence="9">Confers DNA tethering and processivity to DNA polymerases and other proteins. Acts as a clamp, forming a ring around DNA (a reaction catalyzed by the clamp-loading complex) which diffuses in an ATP-independent manner freely and bidirectionally along dsDNA. Initially characterized for its ability to contact the catalytic subunit of DNA polymerase III (Pol III), a complex, multichain enzyme responsible for most of the replicative synthesis in bacteria; Pol III exhibits 3'-5' exonuclease proofreading activity. The beta chain is required for initiation of replication as well as for processivity of DNA replication.</text>
</comment>
<keyword evidence="7 9" id="KW-0239">DNA-directed DNA polymerase</keyword>
<dbReference type="PANTHER" id="PTHR30478:SF0">
    <property type="entry name" value="BETA SLIDING CLAMP"/>
    <property type="match status" value="1"/>
</dbReference>
<comment type="similarity">
    <text evidence="2 9">Belongs to the beta sliding clamp family.</text>
</comment>
<evidence type="ECO:0000256" key="2">
    <source>
        <dbReference type="ARBA" id="ARBA00010752"/>
    </source>
</evidence>
<feature type="domain" description="DNA polymerase III beta sliding clamp C-terminal" evidence="12">
    <location>
        <begin position="252"/>
        <end position="360"/>
    </location>
</feature>
<dbReference type="SMART" id="SM00480">
    <property type="entry name" value="POL3Bc"/>
    <property type="match status" value="1"/>
</dbReference>
<keyword evidence="5 9" id="KW-0548">Nucleotidyltransferase</keyword>
<dbReference type="CDD" id="cd00140">
    <property type="entry name" value="beta_clamp"/>
    <property type="match status" value="1"/>
</dbReference>
<dbReference type="NCBIfam" id="TIGR00663">
    <property type="entry name" value="dnan"/>
    <property type="match status" value="1"/>
</dbReference>
<evidence type="ECO:0000259" key="11">
    <source>
        <dbReference type="Pfam" id="PF02767"/>
    </source>
</evidence>
<evidence type="ECO:0000256" key="1">
    <source>
        <dbReference type="ARBA" id="ARBA00004496"/>
    </source>
</evidence>
<name>A0ABP4Q2H6_9ACTN</name>
<dbReference type="Pfam" id="PF02767">
    <property type="entry name" value="DNA_pol3_beta_2"/>
    <property type="match status" value="1"/>
</dbReference>
<dbReference type="Gene3D" id="3.10.150.10">
    <property type="entry name" value="DNA Polymerase III, subunit A, domain 2"/>
    <property type="match status" value="3"/>
</dbReference>
<dbReference type="PANTHER" id="PTHR30478">
    <property type="entry name" value="DNA POLYMERASE III SUBUNIT BETA"/>
    <property type="match status" value="1"/>
</dbReference>
<keyword evidence="4 9" id="KW-0808">Transferase</keyword>
<comment type="subcellular location">
    <subcellularLocation>
        <location evidence="1 9">Cytoplasm</location>
    </subcellularLocation>
</comment>
<feature type="domain" description="DNA polymerase III beta sliding clamp central" evidence="11">
    <location>
        <begin position="123"/>
        <end position="244"/>
    </location>
</feature>
<dbReference type="InterPro" id="IPR022634">
    <property type="entry name" value="DNA_polIII_beta_N"/>
</dbReference>
<dbReference type="InterPro" id="IPR022635">
    <property type="entry name" value="DNA_polIII_beta_C"/>
</dbReference>
<keyword evidence="6 9" id="KW-0235">DNA replication</keyword>
<proteinExistence type="inferred from homology"/>
<evidence type="ECO:0000259" key="10">
    <source>
        <dbReference type="Pfam" id="PF00712"/>
    </source>
</evidence>
<evidence type="ECO:0000259" key="12">
    <source>
        <dbReference type="Pfam" id="PF02768"/>
    </source>
</evidence>
<evidence type="ECO:0000256" key="4">
    <source>
        <dbReference type="ARBA" id="ARBA00022679"/>
    </source>
</evidence>
<evidence type="ECO:0000256" key="5">
    <source>
        <dbReference type="ARBA" id="ARBA00022695"/>
    </source>
</evidence>
<dbReference type="SUPFAM" id="SSF55979">
    <property type="entry name" value="DNA clamp"/>
    <property type="match status" value="3"/>
</dbReference>
<organism evidence="13 14">
    <name type="scientific">Kribbella sancticallisti</name>
    <dbReference type="NCBI Taxonomy" id="460087"/>
    <lineage>
        <taxon>Bacteria</taxon>
        <taxon>Bacillati</taxon>
        <taxon>Actinomycetota</taxon>
        <taxon>Actinomycetes</taxon>
        <taxon>Propionibacteriales</taxon>
        <taxon>Kribbellaceae</taxon>
        <taxon>Kribbella</taxon>
    </lineage>
</organism>
<dbReference type="EMBL" id="BAAAOS010000045">
    <property type="protein sequence ID" value="GAA1597041.1"/>
    <property type="molecule type" value="Genomic_DNA"/>
</dbReference>
<dbReference type="InterPro" id="IPR046938">
    <property type="entry name" value="DNA_clamp_sf"/>
</dbReference>
<comment type="subunit">
    <text evidence="9">Forms a ring-shaped head-to-tail homodimer around DNA.</text>
</comment>
<accession>A0ABP4Q2H6</accession>